<protein>
    <submittedName>
        <fullName evidence="1">Hypothetical_protein</fullName>
    </submittedName>
</protein>
<keyword evidence="2" id="KW-1185">Reference proteome</keyword>
<evidence type="ECO:0000313" key="2">
    <source>
        <dbReference type="Proteomes" id="UP001642409"/>
    </source>
</evidence>
<comment type="caution">
    <text evidence="1">The sequence shown here is derived from an EMBL/GenBank/DDBJ whole genome shotgun (WGS) entry which is preliminary data.</text>
</comment>
<dbReference type="EMBL" id="CAXDID020000011">
    <property type="protein sequence ID" value="CAL5979515.1"/>
    <property type="molecule type" value="Genomic_DNA"/>
</dbReference>
<reference evidence="1 2" key="1">
    <citation type="submission" date="2024-07" db="EMBL/GenBank/DDBJ databases">
        <authorList>
            <person name="Akdeniz Z."/>
        </authorList>
    </citation>
    <scope>NUCLEOTIDE SEQUENCE [LARGE SCALE GENOMIC DNA]</scope>
</reference>
<sequence length="1016" mass="118374">MHQKGTKKVDDRIVELTNLLLNKTISLEILQQQLKVIIKHQNKFSEYQIHDLVIAYQDHPYKHPFFDKFVKQILVKHQTQLNKMFAKYIQSIKHLIKPSKQSKLLLNQFKDFQEMHVGEEIHFQQIEKIIDQSYNTHSDMQAEIVQIACLELMNPDPNIDLAHLLKAVEMEAKGQCDQNTIHILFEAIKTKNPEEIIKFLNENYKTLKPPLKCKDLQDFKNQLEKCIEPRHFRKIQVLLHCLEDNFTDFNNLCSESPEQLCKDYNISLANSTYLLQFLAHYKQISIEFQIDLTSPFKDISKLDTAELLYELEINKLLTLNQPTKNILLNIPINQLINKQILFENRRHKECKYDISINSEYQNRKNFIFTENLPDIDVEQFNNACTQYALSYDSILCFTVASEQEKLEYVGWQKHWETVIDFVENHILGDTYQTFDLLCILGGPKTGKTASMYLTAVFMLNFVPMIRPQSENTFFSQQKTKLIRIDCKEYGMYELHLKLEKIYYKIEGHLPQTQKQLQKFQLLVNKQNISEILGAILDMLITAHCYLVITWDEIQNLNFFGNIKISDNDEYILGCFYKSLMVSQNSPCQHLMSASFSVALLTILKAVPENGRSILRCKQSIVTSWCDDQSQLKLIKKIRANKYFDSQLNVISISKIFNFAVSALLQNKLPITCANLNQILNNIQTGIANENIEQQIEQEGLNLLILKSNIAIAWIDNSQKSIQSIYIFKRIANLIGGTSQLPPDLLVNLCYYDSLNLTYKFRDNSILNAINQQFQNKRIENLETLQIFACIKLQNCGNLINEMNNELNNGQKQSMFQDINKYWYEHIKVIELKLTDAELSEAKQFKHNYYCSAVTNSLDFQMKQALKKIKQNKTDVACQNVVEIQEITQIWNNTDNESRNKKAQLEWESNGVEILSKICHDFCHHQNQESTMKSLEFIIGSAIDQLTFITALYEKINAKYMNIFVPHYLEQQTTKQQAQILAARVFIQNAKKNKSIIPKQSAVIPIQQETIKKLKDK</sequence>
<evidence type="ECO:0000313" key="1">
    <source>
        <dbReference type="EMBL" id="CAL5979515.1"/>
    </source>
</evidence>
<organism evidence="1 2">
    <name type="scientific">Hexamita inflata</name>
    <dbReference type="NCBI Taxonomy" id="28002"/>
    <lineage>
        <taxon>Eukaryota</taxon>
        <taxon>Metamonada</taxon>
        <taxon>Diplomonadida</taxon>
        <taxon>Hexamitidae</taxon>
        <taxon>Hexamitinae</taxon>
        <taxon>Hexamita</taxon>
    </lineage>
</organism>
<name>A0ABP1GUG6_9EUKA</name>
<proteinExistence type="predicted"/>
<accession>A0ABP1GUG6</accession>
<gene>
    <name evidence="1" type="ORF">HINF_LOCUS5662</name>
</gene>
<dbReference type="Proteomes" id="UP001642409">
    <property type="component" value="Unassembled WGS sequence"/>
</dbReference>